<dbReference type="InterPro" id="IPR012910">
    <property type="entry name" value="Plug_dom"/>
</dbReference>
<sequence>MRRILLLLIILTPLINYSQTLKKETYTVTGKIIDGTTKKALEDATIIFKDLDSNTIKYGGISNSRGKFSIEIEEGSYNITVEFISFKSKKINITKINRDLNIGIIALEVDIEFLEAIEIIGEKRAIDLKPNKLIYNVEKDIAAASGVATDALNNIPSVSISPNGNITVQGQGNVHVLINGKSSSLSSANALKSLPAGAIENIEVITNPGAKYSSSALSVINIILKKGKDEGLNASLTATAGFKDYSGGLFTINNKDKNVNFYINASYNHSNPITTSSSQSEYFSNNSTTSFLNENIESNNNTNAFYGTVGADFYLSKQSTLSTSINFLNTTIKNNTLTTSEIFDASYNPVELNDRTLLRNFDNEMVEFVADFTHNFKKEGEALATSITHTKDSDKFDDSINNTNLNFTDENSIEKNKLTNTSIKFKYTNPISEKSTYTFGFKGDYIKLPFKYTASTLMNNIDYSENVNAAYIEFENQSEKFYYGIGLRAEFIDMKVDYLSLSNLQKNNFDKVLPSVYLEYNLNDTKSLSLSFSKKMLTPFYDRLKPFEEKFSETSAFIGNPNLKPIYVDDFNLGFARFGNKITFLPSLFYQIFNDYWQDVTYETGEQINGVNKVITTPVNLGKLDYYGLNINTTFRANNMLSFTSNINIYNLDQTGTFTTVNNANETIILDYNDNSTNGSFSLFTQIKIPKAFNFQLNAKHTLKSVGSYSTRKAYTYASAAINKDLFNSDASLSLRVDDLFLSNETNRDRFNTNYFSKSLFKNKYRTILLSFTYRFNQSKKDRIIDFDKKDIKPTY</sequence>
<evidence type="ECO:0000256" key="1">
    <source>
        <dbReference type="ARBA" id="ARBA00004442"/>
    </source>
</evidence>
<keyword evidence="7" id="KW-1185">Reference proteome</keyword>
<dbReference type="AlphaFoldDB" id="A0A4Y8AXB3"/>
<dbReference type="RefSeq" id="WP_134246683.1">
    <property type="nucleotide sequence ID" value="NZ_SNQI01000001.1"/>
</dbReference>
<name>A0A4Y8AXB3_9FLAO</name>
<dbReference type="SUPFAM" id="SSF56935">
    <property type="entry name" value="Porins"/>
    <property type="match status" value="1"/>
</dbReference>
<evidence type="ECO:0000256" key="3">
    <source>
        <dbReference type="ARBA" id="ARBA00023237"/>
    </source>
</evidence>
<organism evidence="6 7">
    <name type="scientific">Gramella jeungdoensis</name>
    <dbReference type="NCBI Taxonomy" id="708091"/>
    <lineage>
        <taxon>Bacteria</taxon>
        <taxon>Pseudomonadati</taxon>
        <taxon>Bacteroidota</taxon>
        <taxon>Flavobacteriia</taxon>
        <taxon>Flavobacteriales</taxon>
        <taxon>Flavobacteriaceae</taxon>
        <taxon>Christiangramia</taxon>
    </lineage>
</organism>
<dbReference type="Pfam" id="PF13715">
    <property type="entry name" value="CarbopepD_reg_2"/>
    <property type="match status" value="1"/>
</dbReference>
<evidence type="ECO:0000259" key="5">
    <source>
        <dbReference type="Pfam" id="PF14905"/>
    </source>
</evidence>
<comment type="subcellular location">
    <subcellularLocation>
        <location evidence="1">Cell outer membrane</location>
    </subcellularLocation>
</comment>
<dbReference type="InterPro" id="IPR041700">
    <property type="entry name" value="OMP_b-brl_3"/>
</dbReference>
<gene>
    <name evidence="6" type="ORF">E2488_02150</name>
</gene>
<protein>
    <submittedName>
        <fullName evidence="6">TonB-dependent receptor</fullName>
    </submittedName>
</protein>
<evidence type="ECO:0000313" key="7">
    <source>
        <dbReference type="Proteomes" id="UP000298517"/>
    </source>
</evidence>
<keyword evidence="2" id="KW-0472">Membrane</keyword>
<dbReference type="GO" id="GO:0009279">
    <property type="term" value="C:cell outer membrane"/>
    <property type="evidence" value="ECO:0007669"/>
    <property type="project" value="UniProtKB-SubCell"/>
</dbReference>
<dbReference type="Gene3D" id="2.40.170.20">
    <property type="entry name" value="TonB-dependent receptor, beta-barrel domain"/>
    <property type="match status" value="1"/>
</dbReference>
<evidence type="ECO:0000256" key="2">
    <source>
        <dbReference type="ARBA" id="ARBA00023136"/>
    </source>
</evidence>
<dbReference type="InterPro" id="IPR036942">
    <property type="entry name" value="Beta-barrel_TonB_sf"/>
</dbReference>
<evidence type="ECO:0000259" key="4">
    <source>
        <dbReference type="Pfam" id="PF07715"/>
    </source>
</evidence>
<reference evidence="6 7" key="1">
    <citation type="journal article" date="2011" name="J. Microbiol.">
        <title>Gramella jeungdoensis sp. nov., isolated from a solar saltern in Korea.</title>
        <authorList>
            <person name="Joung Y."/>
            <person name="Kim H."/>
            <person name="Jang T."/>
            <person name="Ahn T.S."/>
            <person name="Joh K."/>
        </authorList>
    </citation>
    <scope>NUCLEOTIDE SEQUENCE [LARGE SCALE GENOMIC DNA]</scope>
    <source>
        <strain evidence="6 7">KCTC 23123</strain>
    </source>
</reference>
<accession>A0A4Y8AXB3</accession>
<dbReference type="InterPro" id="IPR037066">
    <property type="entry name" value="Plug_dom_sf"/>
</dbReference>
<dbReference type="Gene3D" id="2.170.130.10">
    <property type="entry name" value="TonB-dependent receptor, plug domain"/>
    <property type="match status" value="1"/>
</dbReference>
<comment type="caution">
    <text evidence="6">The sequence shown here is derived from an EMBL/GenBank/DDBJ whole genome shotgun (WGS) entry which is preliminary data.</text>
</comment>
<proteinExistence type="predicted"/>
<evidence type="ECO:0000313" key="6">
    <source>
        <dbReference type="EMBL" id="TEW76672.1"/>
    </source>
</evidence>
<dbReference type="OrthoDB" id="8764943at2"/>
<dbReference type="EMBL" id="SNQI01000001">
    <property type="protein sequence ID" value="TEW76672.1"/>
    <property type="molecule type" value="Genomic_DNA"/>
</dbReference>
<keyword evidence="3" id="KW-0998">Cell outer membrane</keyword>
<feature type="domain" description="Outer membrane protein beta-barrel" evidence="5">
    <location>
        <begin position="374"/>
        <end position="774"/>
    </location>
</feature>
<dbReference type="SUPFAM" id="SSF49464">
    <property type="entry name" value="Carboxypeptidase regulatory domain-like"/>
    <property type="match status" value="1"/>
</dbReference>
<keyword evidence="6" id="KW-0675">Receptor</keyword>
<dbReference type="Gene3D" id="2.60.40.1120">
    <property type="entry name" value="Carboxypeptidase-like, regulatory domain"/>
    <property type="match status" value="1"/>
</dbReference>
<dbReference type="Proteomes" id="UP000298517">
    <property type="component" value="Unassembled WGS sequence"/>
</dbReference>
<dbReference type="Pfam" id="PF07715">
    <property type="entry name" value="Plug"/>
    <property type="match status" value="1"/>
</dbReference>
<feature type="domain" description="TonB-dependent receptor plug" evidence="4">
    <location>
        <begin position="148"/>
        <end position="217"/>
    </location>
</feature>
<dbReference type="Pfam" id="PF14905">
    <property type="entry name" value="OMP_b-brl_3"/>
    <property type="match status" value="1"/>
</dbReference>
<dbReference type="InterPro" id="IPR008969">
    <property type="entry name" value="CarboxyPept-like_regulatory"/>
</dbReference>